<evidence type="ECO:0000256" key="4">
    <source>
        <dbReference type="SAM" id="MobiDB-lite"/>
    </source>
</evidence>
<keyword evidence="3" id="KW-0804">Transcription</keyword>
<dbReference type="InterPro" id="IPR015927">
    <property type="entry name" value="Peptidase_S24_S26A/B/C"/>
</dbReference>
<dbReference type="CDD" id="cd00093">
    <property type="entry name" value="HTH_XRE"/>
    <property type="match status" value="1"/>
</dbReference>
<sequence>MAKPYLACSAHNSSAANSMEQENSSSGVCSAISDASTVSAMKNRKPLTDEQQLEAERLKAIYRQRQLDARAQGRKLTQDDLAEQCGWSTQSAVSQYLNARIALNLDALLKLSKALDFSPADVSPRLASMIPGASEKASNVASLRSRRPADGNAELMDSELVEDDEPLRPDEVWLPVFREVEFSAGDGATQVIENHGAQERFSLPRLSRYGVQPENAALATARGDSMVPAITDGATIGIDKGSRHIEDGRIYALDHDGMLRVKRLYRLPLGRVRVVSENSDEYPEEVYSLADPDAPRILGRVFMAENPL</sequence>
<dbReference type="PROSITE" id="PS50943">
    <property type="entry name" value="HTH_CROC1"/>
    <property type="match status" value="1"/>
</dbReference>
<dbReference type="InterPro" id="IPR010982">
    <property type="entry name" value="Lambda_DNA-bd_dom_sf"/>
</dbReference>
<dbReference type="SUPFAM" id="SSF47413">
    <property type="entry name" value="lambda repressor-like DNA-binding domains"/>
    <property type="match status" value="1"/>
</dbReference>
<dbReference type="SUPFAM" id="SSF51306">
    <property type="entry name" value="LexA/Signal peptidase"/>
    <property type="match status" value="1"/>
</dbReference>
<evidence type="ECO:0000259" key="5">
    <source>
        <dbReference type="PROSITE" id="PS50943"/>
    </source>
</evidence>
<dbReference type="CDD" id="cd06529">
    <property type="entry name" value="S24_LexA-like"/>
    <property type="match status" value="1"/>
</dbReference>
<dbReference type="AlphaFoldDB" id="A0ABD4KWV4"/>
<dbReference type="InterPro" id="IPR036286">
    <property type="entry name" value="LexA/Signal_pep-like_sf"/>
</dbReference>
<dbReference type="InterPro" id="IPR039418">
    <property type="entry name" value="LexA-like"/>
</dbReference>
<dbReference type="SMART" id="SM00530">
    <property type="entry name" value="HTH_XRE"/>
    <property type="match status" value="1"/>
</dbReference>
<accession>A0ABD4KWV4</accession>
<evidence type="ECO:0000256" key="1">
    <source>
        <dbReference type="ARBA" id="ARBA00023015"/>
    </source>
</evidence>
<organism evidence="6 7">
    <name type="scientific">Bisbaumannia pacifica</name>
    <dbReference type="NCBI Taxonomy" id="77098"/>
    <lineage>
        <taxon>Bacteria</taxon>
        <taxon>Pseudomonadati</taxon>
        <taxon>Pseudomonadota</taxon>
        <taxon>Gammaproteobacteria</taxon>
        <taxon>Oceanospirillales</taxon>
        <taxon>Halomonadaceae</taxon>
        <taxon>Bisbaumannia</taxon>
    </lineage>
</organism>
<keyword evidence="1" id="KW-0805">Transcription regulation</keyword>
<dbReference type="GO" id="GO:0003677">
    <property type="term" value="F:DNA binding"/>
    <property type="evidence" value="ECO:0007669"/>
    <property type="project" value="UniProtKB-KW"/>
</dbReference>
<dbReference type="EMBL" id="JAEDAF010000001">
    <property type="protein sequence ID" value="MBH8578764.1"/>
    <property type="molecule type" value="Genomic_DNA"/>
</dbReference>
<feature type="domain" description="HTH cro/C1-type" evidence="5">
    <location>
        <begin position="74"/>
        <end position="122"/>
    </location>
</feature>
<protein>
    <submittedName>
        <fullName evidence="6">Helix-turn-helix transcriptional regulator</fullName>
    </submittedName>
</protein>
<dbReference type="PANTHER" id="PTHR40661:SF2">
    <property type="entry name" value="HTH-TYPE TRANSCRIPTIONAL REGULATOR PRTR"/>
    <property type="match status" value="1"/>
</dbReference>
<gene>
    <name evidence="6" type="ORF">I7V36_01545</name>
</gene>
<dbReference type="InterPro" id="IPR001387">
    <property type="entry name" value="Cro/C1-type_HTH"/>
</dbReference>
<evidence type="ECO:0000313" key="6">
    <source>
        <dbReference type="EMBL" id="MBH8578764.1"/>
    </source>
</evidence>
<comment type="caution">
    <text evidence="6">The sequence shown here is derived from an EMBL/GenBank/DDBJ whole genome shotgun (WGS) entry which is preliminary data.</text>
</comment>
<dbReference type="Proteomes" id="UP000651738">
    <property type="component" value="Unassembled WGS sequence"/>
</dbReference>
<dbReference type="Gene3D" id="1.10.260.40">
    <property type="entry name" value="lambda repressor-like DNA-binding domains"/>
    <property type="match status" value="1"/>
</dbReference>
<reference evidence="6 7" key="1">
    <citation type="submission" date="2020-12" db="EMBL/GenBank/DDBJ databases">
        <title>Draft genome sequence of Halomonas pacifica strain CARE-V15.</title>
        <authorList>
            <person name="Vignesh N."/>
            <person name="Thabitha A."/>
            <person name="Saravanan R."/>
            <person name="Manigandan V."/>
        </authorList>
    </citation>
    <scope>NUCLEOTIDE SEQUENCE [LARGE SCALE GENOMIC DNA]</scope>
    <source>
        <strain evidence="6 7">CARE-V15</strain>
    </source>
</reference>
<proteinExistence type="predicted"/>
<dbReference type="Pfam" id="PF00717">
    <property type="entry name" value="Peptidase_S24"/>
    <property type="match status" value="1"/>
</dbReference>
<dbReference type="PANTHER" id="PTHR40661">
    <property type="match status" value="1"/>
</dbReference>
<evidence type="ECO:0000256" key="3">
    <source>
        <dbReference type="ARBA" id="ARBA00023163"/>
    </source>
</evidence>
<keyword evidence="2" id="KW-0238">DNA-binding</keyword>
<feature type="region of interest" description="Disordered" evidence="4">
    <location>
        <begin position="133"/>
        <end position="153"/>
    </location>
</feature>
<dbReference type="Gene3D" id="2.10.109.10">
    <property type="entry name" value="Umud Fragment, subunit A"/>
    <property type="match status" value="1"/>
</dbReference>
<name>A0ABD4KWV4_9GAMM</name>
<dbReference type="RefSeq" id="WP_198056791.1">
    <property type="nucleotide sequence ID" value="NZ_JAEDAF010000001.1"/>
</dbReference>
<evidence type="ECO:0000313" key="7">
    <source>
        <dbReference type="Proteomes" id="UP000651738"/>
    </source>
</evidence>
<dbReference type="Pfam" id="PF01381">
    <property type="entry name" value="HTH_3"/>
    <property type="match status" value="1"/>
</dbReference>
<evidence type="ECO:0000256" key="2">
    <source>
        <dbReference type="ARBA" id="ARBA00023125"/>
    </source>
</evidence>